<dbReference type="CDD" id="cd00882">
    <property type="entry name" value="Ras_like_GTPase"/>
    <property type="match status" value="1"/>
</dbReference>
<keyword evidence="3" id="KW-1185">Reference proteome</keyword>
<name>G7VCX8_9CREN</name>
<dbReference type="EMBL" id="CP003098">
    <property type="protein sequence ID" value="AET32667.1"/>
    <property type="molecule type" value="Genomic_DNA"/>
</dbReference>
<accession>G7VCX8</accession>
<dbReference type="HOGENOM" id="CLU_144586_0_0_2"/>
<proteinExistence type="predicted"/>
<dbReference type="STRING" id="1104324.P186_1238"/>
<dbReference type="Pfam" id="PF01926">
    <property type="entry name" value="MMR_HSR1"/>
    <property type="match status" value="1"/>
</dbReference>
<dbReference type="OrthoDB" id="26794at2157"/>
<evidence type="ECO:0000313" key="3">
    <source>
        <dbReference type="Proteomes" id="UP000005867"/>
    </source>
</evidence>
<dbReference type="RefSeq" id="WP_014288495.1">
    <property type="nucleotide sequence ID" value="NC_016645.1"/>
</dbReference>
<dbReference type="eggNOG" id="arCOG00364">
    <property type="taxonomic scope" value="Archaea"/>
</dbReference>
<dbReference type="InterPro" id="IPR027417">
    <property type="entry name" value="P-loop_NTPase"/>
</dbReference>
<dbReference type="Gene3D" id="3.40.50.300">
    <property type="entry name" value="P-loop containing nucleotide triphosphate hydrolases"/>
    <property type="match status" value="1"/>
</dbReference>
<reference evidence="2 3" key="1">
    <citation type="journal article" date="2012" name="J. Bacteriol.">
        <title>Complete genome sequence of strain 1860, a crenarchaeon of the genus pyrobaculum able to grow with various electron acceptors.</title>
        <authorList>
            <person name="Mardanov A.V."/>
            <person name="Gumerov V.M."/>
            <person name="Slobodkina G.B."/>
            <person name="Beletsky A.V."/>
            <person name="Bonch-Osmolovskaya E.A."/>
            <person name="Ravin N.V."/>
            <person name="Skryabin K.G."/>
        </authorList>
    </citation>
    <scope>NUCLEOTIDE SEQUENCE [LARGE SCALE GENOMIC DNA]</scope>
    <source>
        <strain evidence="2 3">1860</strain>
    </source>
</reference>
<feature type="domain" description="G" evidence="1">
    <location>
        <begin position="10"/>
        <end position="120"/>
    </location>
</feature>
<gene>
    <name evidence="2" type="ORF">P186_1238</name>
</gene>
<dbReference type="Proteomes" id="UP000005867">
    <property type="component" value="Chromosome"/>
</dbReference>
<organism evidence="2 3">
    <name type="scientific">Pyrobaculum ferrireducens</name>
    <dbReference type="NCBI Taxonomy" id="1104324"/>
    <lineage>
        <taxon>Archaea</taxon>
        <taxon>Thermoproteota</taxon>
        <taxon>Thermoprotei</taxon>
        <taxon>Thermoproteales</taxon>
        <taxon>Thermoproteaceae</taxon>
        <taxon>Pyrobaculum</taxon>
    </lineage>
</organism>
<dbReference type="SUPFAM" id="SSF52540">
    <property type="entry name" value="P-loop containing nucleoside triphosphate hydrolases"/>
    <property type="match status" value="1"/>
</dbReference>
<dbReference type="BioCyc" id="PSP1104324:GJSN-1210-MONOMER"/>
<dbReference type="KEGG" id="pyr:P186_1238"/>
<dbReference type="PRINTS" id="PR00449">
    <property type="entry name" value="RASTRNSFRMNG"/>
</dbReference>
<dbReference type="InterPro" id="IPR006073">
    <property type="entry name" value="GTP-bd"/>
</dbReference>
<dbReference type="GeneID" id="11595493"/>
<dbReference type="AlphaFoldDB" id="G7VCX8"/>
<evidence type="ECO:0000313" key="2">
    <source>
        <dbReference type="EMBL" id="AET32667.1"/>
    </source>
</evidence>
<evidence type="ECO:0000259" key="1">
    <source>
        <dbReference type="Pfam" id="PF01926"/>
    </source>
</evidence>
<sequence>MFHRKRVVRTVVFLGVGGVGKTTYIYRVLGMAKTPRVTRRPGVYQMPYGDWELYFVDTPGQYAIEVAQRYYEAVKIFGTRIDLIVYMYSLVEPQTLEALFEIDQWASRYPQHNVILVGNKRDLAEELGYVTEGDDAAKLLNAKALYYTSALRDDPPDLLHKIVENL</sequence>
<protein>
    <recommendedName>
        <fullName evidence="1">G domain-containing protein</fullName>
    </recommendedName>
</protein>
<dbReference type="GO" id="GO:0005525">
    <property type="term" value="F:GTP binding"/>
    <property type="evidence" value="ECO:0007669"/>
    <property type="project" value="InterPro"/>
</dbReference>